<dbReference type="InterPro" id="IPR057321">
    <property type="entry name" value="RFX1-4/6/8-like_BCD"/>
</dbReference>
<evidence type="ECO:0000313" key="4">
    <source>
        <dbReference type="EMBL" id="KAG5456391.1"/>
    </source>
</evidence>
<gene>
    <name evidence="4" type="ORF">BJ554DRAFT_3881</name>
</gene>
<dbReference type="Proteomes" id="UP000673691">
    <property type="component" value="Unassembled WGS sequence"/>
</dbReference>
<dbReference type="PANTHER" id="PTHR12619">
    <property type="entry name" value="RFX TRANSCRIPTION FACTOR FAMILY"/>
    <property type="match status" value="1"/>
</dbReference>
<dbReference type="PANTHER" id="PTHR12619:SF5">
    <property type="entry name" value="TRANSCRIPTION FACTOR RFX4"/>
    <property type="match status" value="1"/>
</dbReference>
<feature type="region of interest" description="Disordered" evidence="2">
    <location>
        <begin position="414"/>
        <end position="479"/>
    </location>
</feature>
<dbReference type="FunFam" id="1.10.10.10:FF:000422">
    <property type="entry name" value="DNA-binding protein RFX7"/>
    <property type="match status" value="1"/>
</dbReference>
<evidence type="ECO:0000256" key="2">
    <source>
        <dbReference type="SAM" id="MobiDB-lite"/>
    </source>
</evidence>
<dbReference type="GO" id="GO:0000978">
    <property type="term" value="F:RNA polymerase II cis-regulatory region sequence-specific DNA binding"/>
    <property type="evidence" value="ECO:0007669"/>
    <property type="project" value="TreeGrafter"/>
</dbReference>
<dbReference type="EMBL" id="JAEFCI010011818">
    <property type="protein sequence ID" value="KAG5456391.1"/>
    <property type="molecule type" value="Genomic_DNA"/>
</dbReference>
<proteinExistence type="predicted"/>
<dbReference type="OrthoDB" id="10056949at2759"/>
<feature type="compositionally biased region" description="Basic and acidic residues" evidence="2">
    <location>
        <begin position="1"/>
        <end position="28"/>
    </location>
</feature>
<dbReference type="InterPro" id="IPR036390">
    <property type="entry name" value="WH_DNA-bd_sf"/>
</dbReference>
<evidence type="ECO:0000256" key="1">
    <source>
        <dbReference type="ARBA" id="ARBA00023125"/>
    </source>
</evidence>
<feature type="domain" description="RFX-type winged-helix" evidence="3">
    <location>
        <begin position="335"/>
        <end position="410"/>
    </location>
</feature>
<keyword evidence="1 4" id="KW-0238">DNA-binding</keyword>
<evidence type="ECO:0000259" key="3">
    <source>
        <dbReference type="PROSITE" id="PS51526"/>
    </source>
</evidence>
<feature type="region of interest" description="Disordered" evidence="2">
    <location>
        <begin position="1"/>
        <end position="295"/>
    </location>
</feature>
<reference evidence="4 5" key="1">
    <citation type="journal article" name="Sci. Rep.">
        <title>Genome-scale phylogenetic analyses confirm Olpidium as the closest living zoosporic fungus to the non-flagellated, terrestrial fungi.</title>
        <authorList>
            <person name="Chang Y."/>
            <person name="Rochon D."/>
            <person name="Sekimoto S."/>
            <person name="Wang Y."/>
            <person name="Chovatia M."/>
            <person name="Sandor L."/>
            <person name="Salamov A."/>
            <person name="Grigoriev I.V."/>
            <person name="Stajich J.E."/>
            <person name="Spatafora J.W."/>
        </authorList>
    </citation>
    <scope>NUCLEOTIDE SEQUENCE [LARGE SCALE GENOMIC DNA]</scope>
    <source>
        <strain evidence="4">S191</strain>
    </source>
</reference>
<feature type="compositionally biased region" description="Acidic residues" evidence="2">
    <location>
        <begin position="258"/>
        <end position="273"/>
    </location>
</feature>
<dbReference type="PROSITE" id="PS51526">
    <property type="entry name" value="RFX_DBD"/>
    <property type="match status" value="1"/>
</dbReference>
<dbReference type="Pfam" id="PF25340">
    <property type="entry name" value="BCD_RFX"/>
    <property type="match status" value="2"/>
</dbReference>
<feature type="non-terminal residue" evidence="4">
    <location>
        <position position="711"/>
    </location>
</feature>
<dbReference type="InterPro" id="IPR039779">
    <property type="entry name" value="RFX-like"/>
</dbReference>
<evidence type="ECO:0000313" key="5">
    <source>
        <dbReference type="Proteomes" id="UP000673691"/>
    </source>
</evidence>
<feature type="compositionally biased region" description="Polar residues" evidence="2">
    <location>
        <begin position="279"/>
        <end position="295"/>
    </location>
</feature>
<dbReference type="GO" id="GO:0000981">
    <property type="term" value="F:DNA-binding transcription factor activity, RNA polymerase II-specific"/>
    <property type="evidence" value="ECO:0007669"/>
    <property type="project" value="TreeGrafter"/>
</dbReference>
<feature type="compositionally biased region" description="Low complexity" evidence="2">
    <location>
        <begin position="72"/>
        <end position="94"/>
    </location>
</feature>
<dbReference type="Gene3D" id="1.10.10.10">
    <property type="entry name" value="Winged helix-like DNA-binding domain superfamily/Winged helix DNA-binding domain"/>
    <property type="match status" value="1"/>
</dbReference>
<dbReference type="InterPro" id="IPR036388">
    <property type="entry name" value="WH-like_DNA-bd_sf"/>
</dbReference>
<name>A0A8H7ZNH7_9FUNG</name>
<feature type="compositionally biased region" description="Acidic residues" evidence="2">
    <location>
        <begin position="29"/>
        <end position="50"/>
    </location>
</feature>
<dbReference type="SUPFAM" id="SSF46785">
    <property type="entry name" value="Winged helix' DNA-binding domain"/>
    <property type="match status" value="1"/>
</dbReference>
<dbReference type="Pfam" id="PF02257">
    <property type="entry name" value="RFX_DNA_binding"/>
    <property type="match status" value="1"/>
</dbReference>
<sequence>MMTGTRSEDRRRAEDVGREGRGEQRRQEEEEEGEGKVDEEEEELPEEEETLVAAGCGAGLYPDRPPDRQKRSAGACDSSSSSSAGSPRGASPGDADPRKRRIKDRKLGGSPGPNVPPFFDRRRQKLAPQRHGGKCVPAKKLQAKDRRGECFLRGGPARHGGRRGERPAAEGGGAVTRLPSADQEGDDAAPSAPAPRIAVATYLQPEAVNSAPVAADRGEEENRPAQPKSSPRPPSPQSQTNDALGASAGKPRPSTLPENDDASDLSDDKDDPMDATGGVANSPTVSSHSLNIDPQTSDDLRRLAMENTDTLEQLATKINTAAPGAATDRARSLFVTTWLMANYEVEEEHNVPRSSMYSHYLKYCQHHGVRPVNSASFGKLVRSVFPDLKTRRLGTRGQSKYHYCGIRIRSAGAEPDPPAAVLSSKRPSAAARPNVVTPSFPVSMKRPSNPHDLERQPASVPPAPPPLEHQQQEPNQRQQGQLRFPQYEHPHEHYRHYGYASLPEFPVFPEAGTPPGFRYMDVVSLLGFYRGYCQQLLDYVQTMRFAEVEGLIKQFWMELPQQQRHMLQSEHMIDYVYKADAILFDVSDGEPARDSNFPSFLVCRIKNALTRNPLKIVGQTIMGLLLPNVLQPMPLQVIQAIRTFARLLETWLLTALAGYPATLVEKKVEGENAGAGTPEPFGRVFSAQLRRHTSLNHLVQAAQSVFTSPEK</sequence>
<protein>
    <submittedName>
        <fullName evidence="4">RFX DNA-binding domain-containing protein</fullName>
    </submittedName>
</protein>
<keyword evidence="5" id="KW-1185">Reference proteome</keyword>
<accession>A0A8H7ZNH7</accession>
<dbReference type="AlphaFoldDB" id="A0A8H7ZNH7"/>
<organism evidence="4 5">
    <name type="scientific">Olpidium bornovanus</name>
    <dbReference type="NCBI Taxonomy" id="278681"/>
    <lineage>
        <taxon>Eukaryota</taxon>
        <taxon>Fungi</taxon>
        <taxon>Fungi incertae sedis</taxon>
        <taxon>Olpidiomycota</taxon>
        <taxon>Olpidiomycotina</taxon>
        <taxon>Olpidiomycetes</taxon>
        <taxon>Olpidiales</taxon>
        <taxon>Olpidiaceae</taxon>
        <taxon>Olpidium</taxon>
    </lineage>
</organism>
<comment type="caution">
    <text evidence="4">The sequence shown here is derived from an EMBL/GenBank/DDBJ whole genome shotgun (WGS) entry which is preliminary data.</text>
</comment>
<dbReference type="InterPro" id="IPR003150">
    <property type="entry name" value="DNA-bd_RFX"/>
</dbReference>